<keyword evidence="3" id="KW-1185">Reference proteome</keyword>
<gene>
    <name evidence="2" type="ORF">HYFRA_00008486</name>
</gene>
<sequence length="110" mass="12145">MKILHAGNLHIDASELKHIELKRFIDKATFEMSCVVESTRHLSCLASFRGLVTNAEIKKEKKRKRRSLQCHKMFLALVPNFATPSRLAEMLGQRAPGPGSTPATAESGAS</sequence>
<comment type="caution">
    <text evidence="2">The sequence shown here is derived from an EMBL/GenBank/DDBJ whole genome shotgun (WGS) entry which is preliminary data.</text>
</comment>
<feature type="compositionally biased region" description="Polar residues" evidence="1">
    <location>
        <begin position="101"/>
        <end position="110"/>
    </location>
</feature>
<evidence type="ECO:0000313" key="3">
    <source>
        <dbReference type="Proteomes" id="UP000696280"/>
    </source>
</evidence>
<reference evidence="2" key="1">
    <citation type="submission" date="2021-07" db="EMBL/GenBank/DDBJ databases">
        <authorList>
            <person name="Durling M."/>
        </authorList>
    </citation>
    <scope>NUCLEOTIDE SEQUENCE</scope>
</reference>
<proteinExistence type="predicted"/>
<accession>A0A9N9KP81</accession>
<dbReference type="AlphaFoldDB" id="A0A9N9KP81"/>
<organism evidence="2 3">
    <name type="scientific">Hymenoscyphus fraxineus</name>
    <dbReference type="NCBI Taxonomy" id="746836"/>
    <lineage>
        <taxon>Eukaryota</taxon>
        <taxon>Fungi</taxon>
        <taxon>Dikarya</taxon>
        <taxon>Ascomycota</taxon>
        <taxon>Pezizomycotina</taxon>
        <taxon>Leotiomycetes</taxon>
        <taxon>Helotiales</taxon>
        <taxon>Helotiaceae</taxon>
        <taxon>Hymenoscyphus</taxon>
    </lineage>
</organism>
<feature type="region of interest" description="Disordered" evidence="1">
    <location>
        <begin position="90"/>
        <end position="110"/>
    </location>
</feature>
<dbReference type="Proteomes" id="UP000696280">
    <property type="component" value="Unassembled WGS sequence"/>
</dbReference>
<dbReference type="EMBL" id="CAJVRL010000035">
    <property type="protein sequence ID" value="CAG8950248.1"/>
    <property type="molecule type" value="Genomic_DNA"/>
</dbReference>
<evidence type="ECO:0000313" key="2">
    <source>
        <dbReference type="EMBL" id="CAG8950248.1"/>
    </source>
</evidence>
<evidence type="ECO:0000256" key="1">
    <source>
        <dbReference type="SAM" id="MobiDB-lite"/>
    </source>
</evidence>
<protein>
    <submittedName>
        <fullName evidence="2">Uncharacterized protein</fullName>
    </submittedName>
</protein>
<name>A0A9N9KP81_9HELO</name>